<evidence type="ECO:0000256" key="1">
    <source>
        <dbReference type="SAM" id="MobiDB-lite"/>
    </source>
</evidence>
<evidence type="ECO:0000313" key="4">
    <source>
        <dbReference type="Proteomes" id="UP000268313"/>
    </source>
</evidence>
<feature type="transmembrane region" description="Helical" evidence="2">
    <location>
        <begin position="155"/>
        <end position="173"/>
    </location>
</feature>
<name>A0A3A8KH05_9BACT</name>
<accession>A0A3A8KH05</accession>
<keyword evidence="2" id="KW-0812">Transmembrane</keyword>
<keyword evidence="2" id="KW-0472">Membrane</keyword>
<dbReference type="GO" id="GO:0005886">
    <property type="term" value="C:plasma membrane"/>
    <property type="evidence" value="ECO:0007669"/>
    <property type="project" value="TreeGrafter"/>
</dbReference>
<dbReference type="AlphaFoldDB" id="A0A3A8KH05"/>
<proteinExistence type="predicted"/>
<keyword evidence="2" id="KW-1133">Transmembrane helix</keyword>
<dbReference type="Gene3D" id="1.20.1630.10">
    <property type="entry name" value="Formate dehydrogenase/DMSO reductase domain"/>
    <property type="match status" value="1"/>
</dbReference>
<feature type="region of interest" description="Disordered" evidence="1">
    <location>
        <begin position="1"/>
        <end position="59"/>
    </location>
</feature>
<dbReference type="InterPro" id="IPR032796">
    <property type="entry name" value="NrfD_2"/>
</dbReference>
<sequence length="404" mass="42485">MSDDTLLDRLQRKADGRNIDPRAGILEGEGSQQRVKDPEPARQGAGVLSTVPSRSGPDSAEAPSYYGMPVLKEPLWIWTVPAYFYVGGVAGAASVLGVALESLGGRGLERLAERCHSVALAGDAVSAGLLIHDLGRPSRFLNMLRVFRPTSPMSMGSWVLAGSGAVNTAAFVLRRRPGILGGLGRVAGRMGAVLGLPLAGYTAVLVSNTAVPLWQQVGRTLPLFFMSSATASAGSLLSLLPHTDAEERVLRRFRVAGKVAEVLTREAVELEARQVVEVGRPLRSGVSGALWMLSRTCSLAGLVVDVLPGRSRWKQVTADVLSTVGAVAARYGIIQAGKASARNPQATFQGQRQGLGAAQVEGNAVASDGKPLSFPLPVLGQGAARTAPRPDAPYARFMETQPEP</sequence>
<protein>
    <submittedName>
        <fullName evidence="3">Formate dehydrogenase</fullName>
    </submittedName>
</protein>
<evidence type="ECO:0000256" key="2">
    <source>
        <dbReference type="SAM" id="Phobius"/>
    </source>
</evidence>
<gene>
    <name evidence="3" type="ORF">D7X32_21120</name>
</gene>
<dbReference type="PANTHER" id="PTHR34856">
    <property type="entry name" value="PROTEIN NRFD"/>
    <property type="match status" value="1"/>
</dbReference>
<dbReference type="Pfam" id="PF14589">
    <property type="entry name" value="NrfD_2"/>
    <property type="match status" value="1"/>
</dbReference>
<evidence type="ECO:0000313" key="3">
    <source>
        <dbReference type="EMBL" id="RKH01174.1"/>
    </source>
</evidence>
<dbReference type="EMBL" id="RAWE01000077">
    <property type="protein sequence ID" value="RKH01174.1"/>
    <property type="molecule type" value="Genomic_DNA"/>
</dbReference>
<dbReference type="Proteomes" id="UP000268313">
    <property type="component" value="Unassembled WGS sequence"/>
</dbReference>
<feature type="transmembrane region" description="Helical" evidence="2">
    <location>
        <begin position="82"/>
        <end position="103"/>
    </location>
</feature>
<feature type="region of interest" description="Disordered" evidence="1">
    <location>
        <begin position="378"/>
        <end position="404"/>
    </location>
</feature>
<dbReference type="InterPro" id="IPR052049">
    <property type="entry name" value="Electron_transfer_protein"/>
</dbReference>
<dbReference type="OrthoDB" id="112837at2"/>
<reference evidence="4" key="1">
    <citation type="submission" date="2018-09" db="EMBL/GenBank/DDBJ databases">
        <authorList>
            <person name="Livingstone P.G."/>
            <person name="Whitworth D.E."/>
        </authorList>
    </citation>
    <scope>NUCLEOTIDE SEQUENCE [LARGE SCALE GENOMIC DNA]</scope>
    <source>
        <strain evidence="4">CA043D</strain>
    </source>
</reference>
<feature type="compositionally biased region" description="Basic and acidic residues" evidence="1">
    <location>
        <begin position="1"/>
        <end position="20"/>
    </location>
</feature>
<feature type="transmembrane region" description="Helical" evidence="2">
    <location>
        <begin position="193"/>
        <end position="214"/>
    </location>
</feature>
<dbReference type="RefSeq" id="WP_120604365.1">
    <property type="nucleotide sequence ID" value="NZ_RAWE01000077.1"/>
</dbReference>
<dbReference type="PANTHER" id="PTHR34856:SF2">
    <property type="entry name" value="PROTEIN NRFD"/>
    <property type="match status" value="1"/>
</dbReference>
<comment type="caution">
    <text evidence="3">The sequence shown here is derived from an EMBL/GenBank/DDBJ whole genome shotgun (WGS) entry which is preliminary data.</text>
</comment>
<keyword evidence="4" id="KW-1185">Reference proteome</keyword>
<organism evidence="3 4">
    <name type="scientific">Corallococcus carmarthensis</name>
    <dbReference type="NCBI Taxonomy" id="2316728"/>
    <lineage>
        <taxon>Bacteria</taxon>
        <taxon>Pseudomonadati</taxon>
        <taxon>Myxococcota</taxon>
        <taxon>Myxococcia</taxon>
        <taxon>Myxococcales</taxon>
        <taxon>Cystobacterineae</taxon>
        <taxon>Myxococcaceae</taxon>
        <taxon>Corallococcus</taxon>
    </lineage>
</organism>